<proteinExistence type="predicted"/>
<feature type="compositionally biased region" description="Polar residues" evidence="1">
    <location>
        <begin position="400"/>
        <end position="412"/>
    </location>
</feature>
<protein>
    <submittedName>
        <fullName evidence="2">Uncharacterized protein</fullName>
    </submittedName>
</protein>
<feature type="region of interest" description="Disordered" evidence="1">
    <location>
        <begin position="354"/>
        <end position="412"/>
    </location>
</feature>
<organism evidence="2 3">
    <name type="scientific">Engystomops pustulosus</name>
    <name type="common">Tungara frog</name>
    <name type="synonym">Physalaemus pustulosus</name>
    <dbReference type="NCBI Taxonomy" id="76066"/>
    <lineage>
        <taxon>Eukaryota</taxon>
        <taxon>Metazoa</taxon>
        <taxon>Chordata</taxon>
        <taxon>Craniata</taxon>
        <taxon>Vertebrata</taxon>
        <taxon>Euteleostomi</taxon>
        <taxon>Amphibia</taxon>
        <taxon>Batrachia</taxon>
        <taxon>Anura</taxon>
        <taxon>Neobatrachia</taxon>
        <taxon>Hyloidea</taxon>
        <taxon>Leptodactylidae</taxon>
        <taxon>Leiuperinae</taxon>
        <taxon>Engystomops</taxon>
    </lineage>
</organism>
<reference evidence="2" key="1">
    <citation type="thesis" date="2020" institute="ProQuest LLC" country="789 East Eisenhower Parkway, Ann Arbor, MI, USA">
        <title>Comparative Genomics and Chromosome Evolution.</title>
        <authorList>
            <person name="Mudd A.B."/>
        </authorList>
    </citation>
    <scope>NUCLEOTIDE SEQUENCE</scope>
    <source>
        <strain evidence="2">237g6f4</strain>
        <tissue evidence="2">Blood</tissue>
    </source>
</reference>
<dbReference type="Proteomes" id="UP000824782">
    <property type="component" value="Unassembled WGS sequence"/>
</dbReference>
<dbReference type="EMBL" id="WNYA01000005">
    <property type="protein sequence ID" value="KAG8572099.1"/>
    <property type="molecule type" value="Genomic_DNA"/>
</dbReference>
<feature type="compositionally biased region" description="Basic and acidic residues" evidence="1">
    <location>
        <begin position="354"/>
        <end position="379"/>
    </location>
</feature>
<evidence type="ECO:0000313" key="2">
    <source>
        <dbReference type="EMBL" id="KAG8572099.1"/>
    </source>
</evidence>
<keyword evidence="3" id="KW-1185">Reference proteome</keyword>
<evidence type="ECO:0000256" key="1">
    <source>
        <dbReference type="SAM" id="MobiDB-lite"/>
    </source>
</evidence>
<dbReference type="AlphaFoldDB" id="A0AAV7BI55"/>
<sequence length="463" mass="52441">MSVLDFVSDPNRDEALIGLQYIVEMKMAESDKSIVKCLLCNVKGHFVTMKEHLVGTNHIKLYMEKYYFSVLQSLKKSGHHKSQLNKLLKDYAKEIERSEGTKGIKVEYVSATDMNREQDRMTEAERLEFRVDQKKFQPLDRRQIALSYSEKFQISSREEATIVLNLTQQLSDQLEQYFLKYKELNHFPPNVPERSQPKHAATQGLMNKMQWHTEEPSSSSMGIPSVHSFDSVPLKLDVSRGVKRKPEVFEEALREADELPESSSSLGFHKRKRTLNKEMDQSSSVQSSFPHTNDVGFHLHSLAEVSSSYSPSIPDTNTHINIPKEILCVPETSGREKQMMRKDVPQAITQNISKIEDFQESKSINDSDTAETNKGDERNGAVPGPSSSNTNYSYEPASEKPSTNYPQGRTSKTLSPDILQLLKGKDAHTVTNILRTLSPFYPALQEVNLEILAQVLVNTGALD</sequence>
<evidence type="ECO:0000313" key="3">
    <source>
        <dbReference type="Proteomes" id="UP000824782"/>
    </source>
</evidence>
<name>A0AAV7BI55_ENGPU</name>
<accession>A0AAV7BI55</accession>
<gene>
    <name evidence="2" type="ORF">GDO81_011907</name>
</gene>
<comment type="caution">
    <text evidence="2">The sequence shown here is derived from an EMBL/GenBank/DDBJ whole genome shotgun (WGS) entry which is preliminary data.</text>
</comment>